<feature type="binding site" evidence="14">
    <location>
        <position position="119"/>
    </location>
    <ligand>
        <name>S-adenosyl-L-methionine</name>
        <dbReference type="ChEBI" id="CHEBI:59789"/>
    </ligand>
</feature>
<keyword evidence="17" id="KW-1185">Reference proteome</keyword>
<dbReference type="GO" id="GO:0002128">
    <property type="term" value="P:tRNA nucleoside ribose methylation"/>
    <property type="evidence" value="ECO:0007669"/>
    <property type="project" value="UniProtKB-UniRule"/>
</dbReference>
<dbReference type="PANTHER" id="PTHR42197:SF1">
    <property type="entry name" value="TRNA (CYTIDINE(56)-2'-O)-METHYLTRANSFERASE"/>
    <property type="match status" value="1"/>
</dbReference>
<dbReference type="GO" id="GO:0005737">
    <property type="term" value="C:cytoplasm"/>
    <property type="evidence" value="ECO:0007669"/>
    <property type="project" value="UniProtKB-SubCell"/>
</dbReference>
<dbReference type="Gene3D" id="3.40.1280.10">
    <property type="match status" value="1"/>
</dbReference>
<accession>M0DFY6</accession>
<comment type="subcellular location">
    <subcellularLocation>
        <location evidence="2 14">Cytoplasm</location>
    </subcellularLocation>
</comment>
<sequence length="245" mass="26159">MRIRTGAAAGRDGGDAGGPRGRIESDTRIGLPPRGMNDAREVVVLRYGHRPGRDDRMTTHVGLTARALGADRVIFPDNAGQSAETVRDITDRFGGPFAVELRDDQKAIVREFDGVVVHLTMYGERIQDVEGEIREAAGIDDATAGGSPPVPRDVLVVVGGEKVPWALYERADFNVGVTNQPHSEVAGLAVFLDRLFDGTELDREWADADRRVVPEATGKTVIDADGEANGEGGEGADGEATDSEN</sequence>
<evidence type="ECO:0000256" key="7">
    <source>
        <dbReference type="ARBA" id="ARBA00022490"/>
    </source>
</evidence>
<comment type="caution">
    <text evidence="16">The sequence shown here is derived from an EMBL/GenBank/DDBJ whole genome shotgun (WGS) entry which is preliminary data.</text>
</comment>
<comment type="similarity">
    <text evidence="3 14">Belongs to the aTrm56 family.</text>
</comment>
<dbReference type="GO" id="GO:0106059">
    <property type="term" value="F:tRNA (cytidine(56)-2'-O)-methyltransferase activity"/>
    <property type="evidence" value="ECO:0007669"/>
    <property type="project" value="UniProtKB-EC"/>
</dbReference>
<protein>
    <recommendedName>
        <fullName evidence="6 14">tRNA (cytidine(56)-2'-O)-methyltransferase</fullName>
        <ecNumber evidence="5 14">2.1.1.206</ecNumber>
    </recommendedName>
    <alternativeName>
        <fullName evidence="12 14">tRNA ribose 2'-O-methyltransferase aTrm56</fullName>
    </alternativeName>
</protein>
<evidence type="ECO:0000256" key="3">
    <source>
        <dbReference type="ARBA" id="ARBA00010324"/>
    </source>
</evidence>
<dbReference type="EC" id="2.1.1.206" evidence="5 14"/>
<evidence type="ECO:0000256" key="11">
    <source>
        <dbReference type="ARBA" id="ARBA00022694"/>
    </source>
</evidence>
<feature type="region of interest" description="Disordered" evidence="15">
    <location>
        <begin position="216"/>
        <end position="245"/>
    </location>
</feature>
<reference evidence="16 17" key="1">
    <citation type="journal article" date="2014" name="PLoS Genet.">
        <title>Phylogenetically driven sequencing of extremely halophilic archaea reveals strategies for static and dynamic osmo-response.</title>
        <authorList>
            <person name="Becker E.A."/>
            <person name="Seitzer P.M."/>
            <person name="Tritt A."/>
            <person name="Larsen D."/>
            <person name="Krusor M."/>
            <person name="Yao A.I."/>
            <person name="Wu D."/>
            <person name="Madern D."/>
            <person name="Eisen J.A."/>
            <person name="Darling A.E."/>
            <person name="Facciotti M.T."/>
        </authorList>
    </citation>
    <scope>NUCLEOTIDE SEQUENCE [LARGE SCALE GENOMIC DNA]</scope>
    <source>
        <strain evidence="16 17">DSM 14210</strain>
    </source>
</reference>
<evidence type="ECO:0000313" key="17">
    <source>
        <dbReference type="Proteomes" id="UP000011523"/>
    </source>
</evidence>
<evidence type="ECO:0000256" key="4">
    <source>
        <dbReference type="ARBA" id="ARBA00011738"/>
    </source>
</evidence>
<keyword evidence="10 14" id="KW-0949">S-adenosyl-L-methionine</keyword>
<evidence type="ECO:0000256" key="9">
    <source>
        <dbReference type="ARBA" id="ARBA00022679"/>
    </source>
</evidence>
<evidence type="ECO:0000256" key="2">
    <source>
        <dbReference type="ARBA" id="ARBA00004496"/>
    </source>
</evidence>
<gene>
    <name evidence="16" type="ORF">C472_14002</name>
</gene>
<feature type="binding site" evidence="14">
    <location>
        <begin position="159"/>
        <end position="163"/>
    </location>
    <ligand>
        <name>S-adenosyl-L-methionine</name>
        <dbReference type="ChEBI" id="CHEBI:59789"/>
    </ligand>
</feature>
<dbReference type="SUPFAM" id="SSF75217">
    <property type="entry name" value="alpha/beta knot"/>
    <property type="match status" value="1"/>
</dbReference>
<dbReference type="Proteomes" id="UP000011523">
    <property type="component" value="Unassembled WGS sequence"/>
</dbReference>
<evidence type="ECO:0000256" key="5">
    <source>
        <dbReference type="ARBA" id="ARBA00012624"/>
    </source>
</evidence>
<dbReference type="EMBL" id="AOJD01000075">
    <property type="protein sequence ID" value="ELZ33723.1"/>
    <property type="molecule type" value="Genomic_DNA"/>
</dbReference>
<dbReference type="PATRIC" id="fig|1227485.3.peg.2754"/>
<comment type="catalytic activity">
    <reaction evidence="13 14">
        <text>cytidine(56) in tRNA + S-adenosyl-L-methionine = 2'-O-methylcytidine(56) in tRNA + S-adenosyl-L-homocysteine + H(+)</text>
        <dbReference type="Rhea" id="RHEA:42968"/>
        <dbReference type="Rhea" id="RHEA-COMP:10308"/>
        <dbReference type="Rhea" id="RHEA-COMP:10309"/>
        <dbReference type="ChEBI" id="CHEBI:15378"/>
        <dbReference type="ChEBI" id="CHEBI:57856"/>
        <dbReference type="ChEBI" id="CHEBI:59789"/>
        <dbReference type="ChEBI" id="CHEBI:74495"/>
        <dbReference type="ChEBI" id="CHEBI:82748"/>
        <dbReference type="EC" id="2.1.1.206"/>
    </reaction>
</comment>
<comment type="caution">
    <text evidence="14">Lacks conserved residue(s) required for the propagation of feature annotation.</text>
</comment>
<evidence type="ECO:0000256" key="12">
    <source>
        <dbReference type="ARBA" id="ARBA00029826"/>
    </source>
</evidence>
<evidence type="ECO:0000256" key="15">
    <source>
        <dbReference type="SAM" id="MobiDB-lite"/>
    </source>
</evidence>
<evidence type="ECO:0000256" key="13">
    <source>
        <dbReference type="ARBA" id="ARBA00047792"/>
    </source>
</evidence>
<evidence type="ECO:0000256" key="1">
    <source>
        <dbReference type="ARBA" id="ARBA00003959"/>
    </source>
</evidence>
<comment type="function">
    <text evidence="1 14">Specifically catalyzes the AdoMet-dependent 2'-O-ribose methylation of cytidine at position 56 in tRNAs.</text>
</comment>
<dbReference type="HAMAP" id="MF_00077">
    <property type="entry name" value="tRNA_methyltr_aTrm56"/>
    <property type="match status" value="1"/>
</dbReference>
<evidence type="ECO:0000256" key="10">
    <source>
        <dbReference type="ARBA" id="ARBA00022691"/>
    </source>
</evidence>
<keyword evidence="9 14" id="KW-0808">Transferase</keyword>
<feature type="compositionally biased region" description="Acidic residues" evidence="15">
    <location>
        <begin position="224"/>
        <end position="245"/>
    </location>
</feature>
<feature type="region of interest" description="Disordered" evidence="15">
    <location>
        <begin position="1"/>
        <end position="35"/>
    </location>
</feature>
<dbReference type="NCBIfam" id="NF003048">
    <property type="entry name" value="PRK03958.1"/>
    <property type="match status" value="1"/>
</dbReference>
<evidence type="ECO:0000256" key="6">
    <source>
        <dbReference type="ARBA" id="ARBA00013709"/>
    </source>
</evidence>
<keyword evidence="8 14" id="KW-0489">Methyltransferase</keyword>
<evidence type="ECO:0000256" key="8">
    <source>
        <dbReference type="ARBA" id="ARBA00022603"/>
    </source>
</evidence>
<dbReference type="PANTHER" id="PTHR42197">
    <property type="entry name" value="TRNA (CYTIDINE(56)-2'-O)-METHYLTRANSFERASE"/>
    <property type="match status" value="1"/>
</dbReference>
<dbReference type="AlphaFoldDB" id="M0DFY6"/>
<dbReference type="InterPro" id="IPR029026">
    <property type="entry name" value="tRNA_m1G_MTases_N"/>
</dbReference>
<feature type="compositionally biased region" description="Low complexity" evidence="15">
    <location>
        <begin position="1"/>
        <end position="10"/>
    </location>
</feature>
<evidence type="ECO:0000313" key="16">
    <source>
        <dbReference type="EMBL" id="ELZ33723.1"/>
    </source>
</evidence>
<dbReference type="InterPro" id="IPR002845">
    <property type="entry name" value="tRNA_mtfrase_aTrm56"/>
</dbReference>
<comment type="subunit">
    <text evidence="4 14">Homodimer.</text>
</comment>
<keyword evidence="11 14" id="KW-0819">tRNA processing</keyword>
<dbReference type="InterPro" id="IPR029028">
    <property type="entry name" value="Alpha/beta_knot_MTases"/>
</dbReference>
<keyword evidence="7 14" id="KW-0963">Cytoplasm</keyword>
<evidence type="ECO:0000256" key="14">
    <source>
        <dbReference type="HAMAP-Rule" id="MF_00077"/>
    </source>
</evidence>
<name>M0DFY6_9EURY</name>
<organism evidence="16 17">
    <name type="scientific">Halorubrum tebenquichense DSM 14210</name>
    <dbReference type="NCBI Taxonomy" id="1227485"/>
    <lineage>
        <taxon>Archaea</taxon>
        <taxon>Methanobacteriati</taxon>
        <taxon>Methanobacteriota</taxon>
        <taxon>Stenosarchaea group</taxon>
        <taxon>Halobacteria</taxon>
        <taxon>Halobacteriales</taxon>
        <taxon>Haloferacaceae</taxon>
        <taxon>Halorubrum</taxon>
    </lineage>
</organism>
<proteinExistence type="inferred from homology"/>
<dbReference type="Pfam" id="PF01994">
    <property type="entry name" value="Trm56"/>
    <property type="match status" value="1"/>
</dbReference>